<dbReference type="Pfam" id="PF07969">
    <property type="entry name" value="Amidohydro_3"/>
    <property type="match status" value="1"/>
</dbReference>
<dbReference type="PANTHER" id="PTHR32027:SF9">
    <property type="entry name" value="BLL3847 PROTEIN"/>
    <property type="match status" value="1"/>
</dbReference>
<keyword evidence="2" id="KW-0378">Hydrolase</keyword>
<proteinExistence type="predicted"/>
<dbReference type="CDD" id="cd01293">
    <property type="entry name" value="Bact_CD"/>
    <property type="match status" value="1"/>
</dbReference>
<dbReference type="KEGG" id="stac:ABII15_06510"/>
<dbReference type="GO" id="GO:0016814">
    <property type="term" value="F:hydrolase activity, acting on carbon-nitrogen (but not peptide) bonds, in cyclic amidines"/>
    <property type="evidence" value="ECO:0007669"/>
    <property type="project" value="UniProtKB-ARBA"/>
</dbReference>
<sequence length="416" mass="43918">MNRLILRRARVENAADPCDLLLADGLVHTVGTVPDDASGESVDCAGRIVLPAFVEPHLHLDKALLDAVRPNPDGTLAGAIAVTGALKRSFTRDGVRDRARTVLETAVRNGTTLIRAHPDVDPLAGLLGVEVLLELREEYRPLVDLQIVAFPQEGIFRSPGTDQLLTAAVAAGADVIGGCPYNEDSLADARRHVELVLDLAVEHGLPADLHADFADDASDPRYALAEFIAEGTARRGLSGRVALGHATSLAGRPPADRARALAALADAGVAVVPLPATDLHLGGRHDSTAVRRGVAPVRELWDAGVLTACSSNNIRNAFTPYGSADALDTALLLAQTGHLSGPADLARVLRMVTYDAARVTGTADTYGVRPGARADLVVLDSTTYDDIVLDRPDRTHVIKAGRIVARTTRTSELLTP</sequence>
<dbReference type="SUPFAM" id="SSF51338">
    <property type="entry name" value="Composite domain of metallo-dependent hydrolases"/>
    <property type="match status" value="1"/>
</dbReference>
<dbReference type="GO" id="GO:0019239">
    <property type="term" value="F:deaminase activity"/>
    <property type="evidence" value="ECO:0007669"/>
    <property type="project" value="UniProtKB-ARBA"/>
</dbReference>
<dbReference type="InterPro" id="IPR032466">
    <property type="entry name" value="Metal_Hydrolase"/>
</dbReference>
<evidence type="ECO:0000256" key="1">
    <source>
        <dbReference type="ARBA" id="ARBA00022723"/>
    </source>
</evidence>
<dbReference type="InterPro" id="IPR011059">
    <property type="entry name" value="Metal-dep_hydrolase_composite"/>
</dbReference>
<organism evidence="4">
    <name type="scientific">Streptomyces tabacisoli</name>
    <dbReference type="NCBI Taxonomy" id="3156398"/>
    <lineage>
        <taxon>Bacteria</taxon>
        <taxon>Bacillati</taxon>
        <taxon>Actinomycetota</taxon>
        <taxon>Actinomycetes</taxon>
        <taxon>Kitasatosporales</taxon>
        <taxon>Streptomycetaceae</taxon>
        <taxon>Streptomyces</taxon>
    </lineage>
</organism>
<dbReference type="PANTHER" id="PTHR32027">
    <property type="entry name" value="CYTOSINE DEAMINASE"/>
    <property type="match status" value="1"/>
</dbReference>
<reference evidence="4" key="1">
    <citation type="submission" date="2024-06" db="EMBL/GenBank/DDBJ databases">
        <title>Streptomyces sp. strain HUAS MG91 genome sequences.</title>
        <authorList>
            <person name="Mo P."/>
        </authorList>
    </citation>
    <scope>NUCLEOTIDE SEQUENCE</scope>
    <source>
        <strain evidence="4">HUAS MG91</strain>
    </source>
</reference>
<evidence type="ECO:0000256" key="2">
    <source>
        <dbReference type="ARBA" id="ARBA00022801"/>
    </source>
</evidence>
<dbReference type="Gene3D" id="3.20.20.140">
    <property type="entry name" value="Metal-dependent hydrolases"/>
    <property type="match status" value="1"/>
</dbReference>
<feature type="domain" description="Amidohydrolase 3" evidence="3">
    <location>
        <begin position="42"/>
        <end position="405"/>
    </location>
</feature>
<evidence type="ECO:0000313" key="4">
    <source>
        <dbReference type="EMBL" id="XCJ69638.1"/>
    </source>
</evidence>
<dbReference type="GO" id="GO:0046872">
    <property type="term" value="F:metal ion binding"/>
    <property type="evidence" value="ECO:0007669"/>
    <property type="project" value="UniProtKB-KW"/>
</dbReference>
<dbReference type="EMBL" id="CP159534">
    <property type="protein sequence ID" value="XCJ69638.1"/>
    <property type="molecule type" value="Genomic_DNA"/>
</dbReference>
<protein>
    <submittedName>
        <fullName evidence="4">Amidohydrolase family protein</fullName>
    </submittedName>
</protein>
<dbReference type="SUPFAM" id="SSF51556">
    <property type="entry name" value="Metallo-dependent hydrolases"/>
    <property type="match status" value="1"/>
</dbReference>
<evidence type="ECO:0000259" key="3">
    <source>
        <dbReference type="Pfam" id="PF07969"/>
    </source>
</evidence>
<gene>
    <name evidence="4" type="ORF">ABII15_06510</name>
</gene>
<dbReference type="FunFam" id="3.20.20.140:FF:000019">
    <property type="entry name" value="Cytosine deaminase"/>
    <property type="match status" value="1"/>
</dbReference>
<dbReference type="Gene3D" id="2.30.40.10">
    <property type="entry name" value="Urease, subunit C, domain 1"/>
    <property type="match status" value="1"/>
</dbReference>
<keyword evidence="1" id="KW-0479">Metal-binding</keyword>
<dbReference type="AlphaFoldDB" id="A0AAU8IN65"/>
<dbReference type="InterPro" id="IPR013108">
    <property type="entry name" value="Amidohydro_3"/>
</dbReference>
<dbReference type="InterPro" id="IPR052349">
    <property type="entry name" value="Metallo-hydrolase_Enzymes"/>
</dbReference>
<accession>A0AAU8IN65</accession>
<name>A0AAU8IN65_9ACTN</name>
<dbReference type="RefSeq" id="WP_353941317.1">
    <property type="nucleotide sequence ID" value="NZ_CP159534.1"/>
</dbReference>